<evidence type="ECO:0000256" key="1">
    <source>
        <dbReference type="SAM" id="Phobius"/>
    </source>
</evidence>
<dbReference type="STRING" id="1514904.SU32_12615"/>
<accession>A0A0M9GLM8</accession>
<keyword evidence="1" id="KW-1133">Transmembrane helix</keyword>
<sequence>MFQTLTEMKLNAIGVVAVALMCSSFTLIGSYLIEQILLRPVPELTPILSAVPSASVLECTEGVYSPVQRRCVSQDIFDAEMKRLFSALGIDTAVYDQQTQSE</sequence>
<protein>
    <submittedName>
        <fullName evidence="2">Uncharacterized protein</fullName>
    </submittedName>
</protein>
<keyword evidence="3" id="KW-1185">Reference proteome</keyword>
<gene>
    <name evidence="2" type="ORF">SU32_12615</name>
</gene>
<dbReference type="Proteomes" id="UP000038011">
    <property type="component" value="Unassembled WGS sequence"/>
</dbReference>
<keyword evidence="1" id="KW-0812">Transmembrane</keyword>
<dbReference type="EMBL" id="JXMU01000018">
    <property type="protein sequence ID" value="KPB00653.1"/>
    <property type="molecule type" value="Genomic_DNA"/>
</dbReference>
<organism evidence="2 3">
    <name type="scientific">Ahrensia marina</name>
    <dbReference type="NCBI Taxonomy" id="1514904"/>
    <lineage>
        <taxon>Bacteria</taxon>
        <taxon>Pseudomonadati</taxon>
        <taxon>Pseudomonadota</taxon>
        <taxon>Alphaproteobacteria</taxon>
        <taxon>Hyphomicrobiales</taxon>
        <taxon>Ahrensiaceae</taxon>
        <taxon>Ahrensia</taxon>
    </lineage>
</organism>
<comment type="caution">
    <text evidence="2">The sequence shown here is derived from an EMBL/GenBank/DDBJ whole genome shotgun (WGS) entry which is preliminary data.</text>
</comment>
<feature type="transmembrane region" description="Helical" evidence="1">
    <location>
        <begin position="12"/>
        <end position="33"/>
    </location>
</feature>
<evidence type="ECO:0000313" key="2">
    <source>
        <dbReference type="EMBL" id="KPB00653.1"/>
    </source>
</evidence>
<proteinExistence type="predicted"/>
<keyword evidence="1" id="KW-0472">Membrane</keyword>
<dbReference type="PATRIC" id="fig|1514904.3.peg.1374"/>
<reference evidence="2 3" key="1">
    <citation type="submission" date="2015-01" db="EMBL/GenBank/DDBJ databases">
        <title>Ahrensia donghaiensis sp. nov., a novel dimethylsulphoniopropionate-cleavage bacterium isolated from seawater and emended descriptions of the genus Ahrensia and Ahrensia kielensis.</title>
        <authorList>
            <person name="Liu J."/>
        </authorList>
    </citation>
    <scope>NUCLEOTIDE SEQUENCE [LARGE SCALE GENOMIC DNA]</scope>
    <source>
        <strain evidence="2 3">LZD062</strain>
    </source>
</reference>
<name>A0A0M9GLM8_9HYPH</name>
<dbReference type="AlphaFoldDB" id="A0A0M9GLM8"/>
<evidence type="ECO:0000313" key="3">
    <source>
        <dbReference type="Proteomes" id="UP000038011"/>
    </source>
</evidence>
<dbReference type="RefSeq" id="WP_053999730.1">
    <property type="nucleotide sequence ID" value="NZ_JXMU01000018.1"/>
</dbReference>